<dbReference type="PROSITE" id="PS51257">
    <property type="entry name" value="PROKAR_LIPOPROTEIN"/>
    <property type="match status" value="1"/>
</dbReference>
<dbReference type="PATRIC" id="fig|1265819.5.peg.2755"/>
<dbReference type="RefSeq" id="WP_077914683.1">
    <property type="nucleotide sequence ID" value="NZ_AODD01000025.1"/>
</dbReference>
<organism evidence="3 4">
    <name type="scientific">Listeria grandensis FSL F6-0971</name>
    <dbReference type="NCBI Taxonomy" id="1265819"/>
    <lineage>
        <taxon>Bacteria</taxon>
        <taxon>Bacillati</taxon>
        <taxon>Bacillota</taxon>
        <taxon>Bacilli</taxon>
        <taxon>Bacillales</taxon>
        <taxon>Listeriaceae</taxon>
        <taxon>Listeria</taxon>
    </lineage>
</organism>
<proteinExistence type="predicted"/>
<sequence>MKTKVCIWGVSLFLFACCMLVITTHKVHAEEAKNIVTVSGKGSIENERKRLERVRKFSELTPTQYYVKKGEQIRVSVSGGTGSSTGILLAVGTPGTPTGIMKTSVDRGENVITADRSGVLSFINRQESGKIIFAVNSKHDNIPFFVLEQTTNEDFAKQMAQYKNASIVQFVSKKALITVSYANAQKYVKNPEKLMTYYEQFLDAQNKVEGTVVEGREDYLAAQHLQHFVESDHGYMFATNEYMGFYGDAALQRLLTTDNGWGVWHESGHQRQLAPMTWSAATESTVNIYSMAVQKEITGKLTALDSHYPAIRNYLNLPIEKKEYDKQDNNIKMGLYGQLMDVFGDSFYPQLHQKYRLLEKQPNSTDEKKQVLIIQSSQLAQINLIPFFEKWGLLADADTKELLNQLPILDEPIWENTNTKKYHLNLPQVKYVPQLPYFKQVVKKIESRDNLLKITLDMDWIKGYKYVVTKNNNYIGEVIDGNSSGGERKIEREGYVFSIHTPVLSTDQFQVVVHHEGAHVLKTYNSYDQNIENQLNQLFTDSTQSELQQGVGQGTLNLLLQAIQKSSNQEPLLKLHEKGQRLLLEGLIRDISYKNQQVNVAWASNVYKNYHTVLTKNGKYISEINNGNPYYSSTQNLNWKTTVGNLADSDILRFEFRLPDKTYTVNVISGKVIKIKNALEDMYDVSGSIKNTVNQEGLNDILIDINNYSSTKQKAMLMSLFDHVQRDLLKGMIQSVAVNDSLKIETIFANATYQQYQIVAVKNDIYTAEMHYGTAYSSVFSNNSWRISTALVKGDKFYLEVRLPHKSYKIVELTK</sequence>
<feature type="domain" description="Peptidase M60" evidence="2">
    <location>
        <begin position="58"/>
        <end position="344"/>
    </location>
</feature>
<dbReference type="PROSITE" id="PS51723">
    <property type="entry name" value="PEPTIDASE_M60"/>
    <property type="match status" value="1"/>
</dbReference>
<protein>
    <recommendedName>
        <fullName evidence="2">Peptidase M60 domain-containing protein</fullName>
    </recommendedName>
</protein>
<dbReference type="SMART" id="SM01276">
    <property type="entry name" value="M60-like"/>
    <property type="match status" value="1"/>
</dbReference>
<evidence type="ECO:0000256" key="1">
    <source>
        <dbReference type="SAM" id="SignalP"/>
    </source>
</evidence>
<accession>W7BFN1</accession>
<feature type="chain" id="PRO_5004889215" description="Peptidase M60 domain-containing protein" evidence="1">
    <location>
        <begin position="30"/>
        <end position="815"/>
    </location>
</feature>
<dbReference type="Gene3D" id="2.60.120.1250">
    <property type="entry name" value="Peptidase M60, enhancin-like domain 1"/>
    <property type="match status" value="1"/>
</dbReference>
<comment type="caution">
    <text evidence="3">The sequence shown here is derived from an EMBL/GenBank/DDBJ whole genome shotgun (WGS) entry which is preliminary data.</text>
</comment>
<dbReference type="EMBL" id="AODD01000025">
    <property type="protein sequence ID" value="EUJ21976.1"/>
    <property type="molecule type" value="Genomic_DNA"/>
</dbReference>
<name>W7BFN1_9LIST</name>
<gene>
    <name evidence="3" type="ORF">PGRAN_13788</name>
</gene>
<feature type="signal peptide" evidence="1">
    <location>
        <begin position="1"/>
        <end position="29"/>
    </location>
</feature>
<dbReference type="PANTHER" id="PTHR15730">
    <property type="entry name" value="EXPERIMENTAL AUTOIMMUNE PROSTATITIS ANTIGEN 2-RELATED"/>
    <property type="match status" value="1"/>
</dbReference>
<dbReference type="Gene3D" id="1.10.390.30">
    <property type="entry name" value="Peptidase M60, enhancin-like domain 3"/>
    <property type="match status" value="1"/>
</dbReference>
<dbReference type="InterPro" id="IPR042279">
    <property type="entry name" value="Pep_M60_3"/>
</dbReference>
<reference evidence="3 4" key="1">
    <citation type="journal article" date="2014" name="Int. J. Syst. Evol. Microbiol.">
        <title>Listeria floridensis sp. nov., Listeria aquatica sp. nov., Listeria cornellensis sp. nov., Listeria riparia sp. nov. and Listeria grandensis sp. nov., from agricultural and natural environments.</title>
        <authorList>
            <person name="den Bakker H.C."/>
            <person name="Warchocki S."/>
            <person name="Wright E.M."/>
            <person name="Allred A.F."/>
            <person name="Ahlstrom C."/>
            <person name="Manuel C.S."/>
            <person name="Stasiewicz M.J."/>
            <person name="Burrell A."/>
            <person name="Roof S."/>
            <person name="Strawn L."/>
            <person name="Fortes E.D."/>
            <person name="Nightingale K.K."/>
            <person name="Kephart D."/>
            <person name="Wiedmann M."/>
        </authorList>
    </citation>
    <scope>NUCLEOTIDE SEQUENCE [LARGE SCALE GENOMIC DNA]</scope>
    <source>
        <strain evidence="4">FSL F6-971</strain>
    </source>
</reference>
<evidence type="ECO:0000259" key="2">
    <source>
        <dbReference type="PROSITE" id="PS51723"/>
    </source>
</evidence>
<dbReference type="AlphaFoldDB" id="W7BFN1"/>
<evidence type="ECO:0000313" key="4">
    <source>
        <dbReference type="Proteomes" id="UP000019253"/>
    </source>
</evidence>
<dbReference type="InterPro" id="IPR031161">
    <property type="entry name" value="Peptidase_M60_dom"/>
</dbReference>
<dbReference type="Pfam" id="PF13402">
    <property type="entry name" value="Peptidase_M60"/>
    <property type="match status" value="1"/>
</dbReference>
<dbReference type="PANTHER" id="PTHR15730:SF5">
    <property type="entry name" value="SI:CH211-210B2.2-RELATED"/>
    <property type="match status" value="1"/>
</dbReference>
<keyword evidence="1" id="KW-0732">Signal</keyword>
<dbReference type="OrthoDB" id="2392728at2"/>
<dbReference type="Proteomes" id="UP000019253">
    <property type="component" value="Unassembled WGS sequence"/>
</dbReference>
<keyword evidence="4" id="KW-1185">Reference proteome</keyword>
<evidence type="ECO:0000313" key="3">
    <source>
        <dbReference type="EMBL" id="EUJ21976.1"/>
    </source>
</evidence>
<dbReference type="Gene3D" id="3.40.390.80">
    <property type="entry name" value="Peptidase M60, enhancin-like domain 2"/>
    <property type="match status" value="1"/>
</dbReference>
<dbReference type="STRING" id="1265819.PGRAN_13788"/>
<dbReference type="InterPro" id="IPR051244">
    <property type="entry name" value="TCAF"/>
</dbReference>